<comment type="caution">
    <text evidence="1">The sequence shown here is derived from an EMBL/GenBank/DDBJ whole genome shotgun (WGS) entry which is preliminary data.</text>
</comment>
<protein>
    <recommendedName>
        <fullName evidence="2">Fic family protein</fullName>
    </recommendedName>
</protein>
<gene>
    <name evidence="1" type="ORF">F4Y08_05105</name>
</gene>
<sequence>MQPSLERGHCGRTGRALFHLIMRRRGLGLRILPPISLILATWSRDYVAGLTATRYVGPSDSDEAHAGVNRWIALFASACHRAVDDASRFEEQVRTLQKSWHERAGHVRRDSAARLLIEALPAVPVLTTSTAAELIGRSFQAASQAINQLMEAGVLIQVTVGKRNRIFEAPELIEAFTALERQLASPEGNTRISRSARHVPRQ</sequence>
<name>A0A6B1DTL0_9CHLR</name>
<dbReference type="AlphaFoldDB" id="A0A6B1DTL0"/>
<evidence type="ECO:0000313" key="1">
    <source>
        <dbReference type="EMBL" id="MYD89704.1"/>
    </source>
</evidence>
<dbReference type="Gene3D" id="1.10.3290.10">
    <property type="entry name" value="Fido-like domain"/>
    <property type="match status" value="1"/>
</dbReference>
<dbReference type="InterPro" id="IPR036597">
    <property type="entry name" value="Fido-like_dom_sf"/>
</dbReference>
<organism evidence="1">
    <name type="scientific">Caldilineaceae bacterium SB0662_bin_9</name>
    <dbReference type="NCBI Taxonomy" id="2605258"/>
    <lineage>
        <taxon>Bacteria</taxon>
        <taxon>Bacillati</taxon>
        <taxon>Chloroflexota</taxon>
        <taxon>Caldilineae</taxon>
        <taxon>Caldilineales</taxon>
        <taxon>Caldilineaceae</taxon>
    </lineage>
</organism>
<reference evidence="1" key="1">
    <citation type="submission" date="2019-09" db="EMBL/GenBank/DDBJ databases">
        <title>Characterisation of the sponge microbiome using genome-centric metagenomics.</title>
        <authorList>
            <person name="Engelberts J.P."/>
            <person name="Robbins S.J."/>
            <person name="De Goeij J.M."/>
            <person name="Aranda M."/>
            <person name="Bell S.C."/>
            <person name="Webster N.S."/>
        </authorList>
    </citation>
    <scope>NUCLEOTIDE SEQUENCE</scope>
    <source>
        <strain evidence="1">SB0662_bin_9</strain>
    </source>
</reference>
<accession>A0A6B1DTL0</accession>
<evidence type="ECO:0008006" key="2">
    <source>
        <dbReference type="Google" id="ProtNLM"/>
    </source>
</evidence>
<dbReference type="EMBL" id="VXPY01000032">
    <property type="protein sequence ID" value="MYD89704.1"/>
    <property type="molecule type" value="Genomic_DNA"/>
</dbReference>
<proteinExistence type="predicted"/>